<evidence type="ECO:0000256" key="2">
    <source>
        <dbReference type="ARBA" id="ARBA00022884"/>
    </source>
</evidence>
<dbReference type="SUPFAM" id="SSF48657">
    <property type="entry name" value="FinO-like"/>
    <property type="match status" value="1"/>
</dbReference>
<dbReference type="PANTHER" id="PTHR38106">
    <property type="entry name" value="RNA CHAPERONE PROQ"/>
    <property type="match status" value="1"/>
</dbReference>
<gene>
    <name evidence="6" type="primary">proQ</name>
    <name evidence="6" type="ORF">GAK30_01351</name>
</gene>
<feature type="compositionally biased region" description="Low complexity" evidence="4">
    <location>
        <begin position="44"/>
        <end position="59"/>
    </location>
</feature>
<dbReference type="InterPro" id="IPR016103">
    <property type="entry name" value="ProQ/FinO"/>
</dbReference>
<keyword evidence="2" id="KW-0694">RNA-binding</keyword>
<protein>
    <submittedName>
        <fullName evidence="6">RNA chaperone ProQ</fullName>
    </submittedName>
</protein>
<name>A0A7V8JQU5_9BURK</name>
<proteinExistence type="predicted"/>
<organism evidence="6 7">
    <name type="scientific">Paracidovorax wautersii</name>
    <dbReference type="NCBI Taxonomy" id="1177982"/>
    <lineage>
        <taxon>Bacteria</taxon>
        <taxon>Pseudomonadati</taxon>
        <taxon>Pseudomonadota</taxon>
        <taxon>Betaproteobacteria</taxon>
        <taxon>Burkholderiales</taxon>
        <taxon>Comamonadaceae</taxon>
        <taxon>Paracidovorax</taxon>
    </lineage>
</organism>
<dbReference type="Pfam" id="PF04352">
    <property type="entry name" value="ProQ"/>
    <property type="match status" value="1"/>
</dbReference>
<evidence type="ECO:0000256" key="3">
    <source>
        <dbReference type="ARBA" id="ARBA00023186"/>
    </source>
</evidence>
<evidence type="ECO:0000256" key="1">
    <source>
        <dbReference type="ARBA" id="ARBA00022490"/>
    </source>
</evidence>
<dbReference type="EMBL" id="WNDQ01000014">
    <property type="protein sequence ID" value="KAF1022206.1"/>
    <property type="molecule type" value="Genomic_DNA"/>
</dbReference>
<reference evidence="7" key="1">
    <citation type="journal article" date="2020" name="MBio">
        <title>Horizontal gene transfer to a defensive symbiont with a reduced genome amongst a multipartite beetle microbiome.</title>
        <authorList>
            <person name="Waterworth S.C."/>
            <person name="Florez L.V."/>
            <person name="Rees E.R."/>
            <person name="Hertweck C."/>
            <person name="Kaltenpoth M."/>
            <person name="Kwan J.C."/>
        </authorList>
    </citation>
    <scope>NUCLEOTIDE SEQUENCE [LARGE SCALE GENOMIC DNA]</scope>
</reference>
<dbReference type="Gene3D" id="1.10.1710.10">
    <property type="entry name" value="ProQ/FinO domain"/>
    <property type="match status" value="1"/>
</dbReference>
<dbReference type="GO" id="GO:0034057">
    <property type="term" value="F:RNA strand-exchange activity"/>
    <property type="evidence" value="ECO:0007669"/>
    <property type="project" value="InterPro"/>
</dbReference>
<feature type="compositionally biased region" description="Basic residues" evidence="4">
    <location>
        <begin position="30"/>
        <end position="40"/>
    </location>
</feature>
<evidence type="ECO:0000313" key="6">
    <source>
        <dbReference type="EMBL" id="KAF1022206.1"/>
    </source>
</evidence>
<feature type="region of interest" description="Disordered" evidence="4">
    <location>
        <begin position="1"/>
        <end position="68"/>
    </location>
</feature>
<evidence type="ECO:0000259" key="5">
    <source>
        <dbReference type="SMART" id="SM00945"/>
    </source>
</evidence>
<dbReference type="GO" id="GO:0005829">
    <property type="term" value="C:cytosol"/>
    <property type="evidence" value="ECO:0007669"/>
    <property type="project" value="TreeGrafter"/>
</dbReference>
<comment type="caution">
    <text evidence="6">The sequence shown here is derived from an EMBL/GenBank/DDBJ whole genome shotgun (WGS) entry which is preliminary data.</text>
</comment>
<dbReference type="InterPro" id="IPR023529">
    <property type="entry name" value="ProQ"/>
</dbReference>
<dbReference type="Proteomes" id="UP000461670">
    <property type="component" value="Unassembled WGS sequence"/>
</dbReference>
<sequence length="268" mass="29362">MTDPQTPAVESEKSPTPVPADRPAFESQPSRRRRGGRGRKPQQAPAAETAAASAGANKPGAERTGPRQPRVHPLLAQLSAHYPRLFGETPLPLKRGIFQDLVAAHPDWAAEELKTTLGLHTRSTRYLTAVAAGQPRHDLAGQAVEAMAPEHVHHALLEVFKRRQQRTQEDLAPKLRRRLVQAFEASGLAREDYALVVRHRDEAYNVLLDEALAEAAEAAARDEALLRAFEASGAESVAAFADLYGRDPRQAQRAIDEARRRRGRTAAA</sequence>
<dbReference type="InterPro" id="IPR036442">
    <property type="entry name" value="ProQ/FinO_sf"/>
</dbReference>
<keyword evidence="1" id="KW-0963">Cytoplasm</keyword>
<evidence type="ECO:0000256" key="4">
    <source>
        <dbReference type="SAM" id="MobiDB-lite"/>
    </source>
</evidence>
<dbReference type="PANTHER" id="PTHR38106:SF1">
    <property type="entry name" value="RNA CHAPERONE PROQ"/>
    <property type="match status" value="1"/>
</dbReference>
<dbReference type="GO" id="GO:0010608">
    <property type="term" value="P:post-transcriptional regulation of gene expression"/>
    <property type="evidence" value="ECO:0007669"/>
    <property type="project" value="InterPro"/>
</dbReference>
<evidence type="ECO:0000313" key="7">
    <source>
        <dbReference type="Proteomes" id="UP000461670"/>
    </source>
</evidence>
<dbReference type="AlphaFoldDB" id="A0A7V8JQU5"/>
<keyword evidence="3" id="KW-0143">Chaperone</keyword>
<accession>A0A7V8JQU5</accession>
<feature type="domain" description="ProQ/FinO" evidence="5">
    <location>
        <begin position="66"/>
        <end position="175"/>
    </location>
</feature>
<dbReference type="SMART" id="SM00945">
    <property type="entry name" value="ProQ"/>
    <property type="match status" value="1"/>
</dbReference>
<dbReference type="GO" id="GO:0033592">
    <property type="term" value="F:RNA strand annealing activity"/>
    <property type="evidence" value="ECO:0007669"/>
    <property type="project" value="InterPro"/>
</dbReference>